<organism evidence="1 2">
    <name type="scientific">Allacma fusca</name>
    <dbReference type="NCBI Taxonomy" id="39272"/>
    <lineage>
        <taxon>Eukaryota</taxon>
        <taxon>Metazoa</taxon>
        <taxon>Ecdysozoa</taxon>
        <taxon>Arthropoda</taxon>
        <taxon>Hexapoda</taxon>
        <taxon>Collembola</taxon>
        <taxon>Symphypleona</taxon>
        <taxon>Sminthuridae</taxon>
        <taxon>Allacma</taxon>
    </lineage>
</organism>
<dbReference type="EMBL" id="CAJVCH010546899">
    <property type="protein sequence ID" value="CAG7828267.1"/>
    <property type="molecule type" value="Genomic_DNA"/>
</dbReference>
<evidence type="ECO:0000313" key="1">
    <source>
        <dbReference type="EMBL" id="CAG7828267.1"/>
    </source>
</evidence>
<name>A0A8J2PG36_9HEXA</name>
<reference evidence="1" key="1">
    <citation type="submission" date="2021-06" db="EMBL/GenBank/DDBJ databases">
        <authorList>
            <person name="Hodson N. C."/>
            <person name="Mongue J. A."/>
            <person name="Jaron S. K."/>
        </authorList>
    </citation>
    <scope>NUCLEOTIDE SEQUENCE</scope>
</reference>
<dbReference type="Proteomes" id="UP000708208">
    <property type="component" value="Unassembled WGS sequence"/>
</dbReference>
<sequence>MQMFYALDLIHFQRKNDQTWKKFIITIQGEEDAEEEVLNFPVYHTSCRSQKCECFVHLHNNFGFLWLHLDFEQSNLTPVITNIYLGQ</sequence>
<dbReference type="AlphaFoldDB" id="A0A8J2PG36"/>
<accession>A0A8J2PG36</accession>
<proteinExistence type="predicted"/>
<comment type="caution">
    <text evidence="1">The sequence shown here is derived from an EMBL/GenBank/DDBJ whole genome shotgun (WGS) entry which is preliminary data.</text>
</comment>
<keyword evidence="2" id="KW-1185">Reference proteome</keyword>
<evidence type="ECO:0000313" key="2">
    <source>
        <dbReference type="Proteomes" id="UP000708208"/>
    </source>
</evidence>
<protein>
    <submittedName>
        <fullName evidence="1">Uncharacterized protein</fullName>
    </submittedName>
</protein>
<gene>
    <name evidence="1" type="ORF">AFUS01_LOCUS38208</name>
</gene>